<evidence type="ECO:0000313" key="1">
    <source>
        <dbReference type="EMBL" id="AMP09324.1"/>
    </source>
</evidence>
<dbReference type="Proteomes" id="UP000071778">
    <property type="component" value="Chromosome"/>
</dbReference>
<accession>A0A127PNV1</accession>
<dbReference type="PATRIC" id="fig|279058.17.peg.1645"/>
<sequence length="41" mass="4562">MAPTFNDLFANASGSFFYAREFRAATSTNPLSQIKMPFSLN</sequence>
<dbReference type="AlphaFoldDB" id="A0A127PNV1"/>
<name>A0A127PNV1_9BURK</name>
<gene>
    <name evidence="1" type="ORF">CAter282_1538</name>
</gene>
<dbReference type="EMBL" id="CP013235">
    <property type="protein sequence ID" value="AMP09324.1"/>
    <property type="molecule type" value="Genomic_DNA"/>
</dbReference>
<evidence type="ECO:0000313" key="2">
    <source>
        <dbReference type="Proteomes" id="UP000071778"/>
    </source>
</evidence>
<organism evidence="1 2">
    <name type="scientific">Collimonas arenae</name>
    <dbReference type="NCBI Taxonomy" id="279058"/>
    <lineage>
        <taxon>Bacteria</taxon>
        <taxon>Pseudomonadati</taxon>
        <taxon>Pseudomonadota</taxon>
        <taxon>Betaproteobacteria</taxon>
        <taxon>Burkholderiales</taxon>
        <taxon>Oxalobacteraceae</taxon>
        <taxon>Collimonas</taxon>
    </lineage>
</organism>
<protein>
    <submittedName>
        <fullName evidence="1">Uncharacterized protein</fullName>
    </submittedName>
</protein>
<keyword evidence="2" id="KW-1185">Reference proteome</keyword>
<reference evidence="1 2" key="1">
    <citation type="submission" date="2015-11" db="EMBL/GenBank/DDBJ databases">
        <title>Exploring the genomic traits of fungus-feeding bacterial genus Collimonas.</title>
        <authorList>
            <person name="Song C."/>
            <person name="Schmidt R."/>
            <person name="de Jager V."/>
            <person name="Krzyzanowska D."/>
            <person name="Jongedijk E."/>
            <person name="Cankar K."/>
            <person name="Beekwilder J."/>
            <person name="van Veen A."/>
            <person name="de Boer W."/>
            <person name="van Veen J.A."/>
            <person name="Garbeva P."/>
        </authorList>
    </citation>
    <scope>NUCLEOTIDE SEQUENCE [LARGE SCALE GENOMIC DNA]</scope>
    <source>
        <strain evidence="1 2">Ter282</strain>
    </source>
</reference>
<proteinExistence type="predicted"/>